<reference evidence="2 3" key="1">
    <citation type="submission" date="2024-02" db="EMBL/GenBank/DDBJ databases">
        <title>Complete sequences of two Paenibacillus sp. strains and one Lysinibacillus strain isolated from the environment on STAA medium highlight biotechnological potential.</title>
        <authorList>
            <person name="Attere S.A."/>
            <person name="Piche L.C."/>
            <person name="Intertaglia L."/>
            <person name="Lami R."/>
            <person name="Charette S.J."/>
            <person name="Vincent A.T."/>
        </authorList>
    </citation>
    <scope>NUCLEOTIDE SEQUENCE [LARGE SCALE GENOMIC DNA]</scope>
    <source>
        <strain evidence="2 3">Y5S-7</strain>
        <plasmid evidence="2 3">pY5S7-2</plasmid>
    </source>
</reference>
<feature type="region of interest" description="Disordered" evidence="1">
    <location>
        <begin position="53"/>
        <end position="78"/>
    </location>
</feature>
<dbReference type="InterPro" id="IPR036638">
    <property type="entry name" value="HLH_DNA-bd_sf"/>
</dbReference>
<organism evidence="2 3">
    <name type="scientific">Paenibacillus amylolyticus</name>
    <dbReference type="NCBI Taxonomy" id="1451"/>
    <lineage>
        <taxon>Bacteria</taxon>
        <taxon>Bacillati</taxon>
        <taxon>Bacillota</taxon>
        <taxon>Bacilli</taxon>
        <taxon>Bacillales</taxon>
        <taxon>Paenibacillaceae</taxon>
        <taxon>Paenibacillus</taxon>
    </lineage>
</organism>
<dbReference type="EMBL" id="CP145894">
    <property type="protein sequence ID" value="WWP24158.1"/>
    <property type="molecule type" value="Genomic_DNA"/>
</dbReference>
<protein>
    <submittedName>
        <fullName evidence="2">Aspartyl-phosphate phosphatase Spo0E family protein</fullName>
    </submittedName>
</protein>
<dbReference type="Pfam" id="PF09388">
    <property type="entry name" value="SpoOE-like"/>
    <property type="match status" value="1"/>
</dbReference>
<proteinExistence type="predicted"/>
<dbReference type="InterPro" id="IPR018540">
    <property type="entry name" value="Spo0E-like"/>
</dbReference>
<dbReference type="Gene3D" id="4.10.280.10">
    <property type="entry name" value="Helix-loop-helix DNA-binding domain"/>
    <property type="match status" value="1"/>
</dbReference>
<name>A0ABD8B395_PAEAM</name>
<accession>A0ABD8B395</accession>
<evidence type="ECO:0000256" key="1">
    <source>
        <dbReference type="SAM" id="MobiDB-lite"/>
    </source>
</evidence>
<evidence type="ECO:0000313" key="3">
    <source>
        <dbReference type="Proteomes" id="UP001364764"/>
    </source>
</evidence>
<keyword evidence="2" id="KW-0614">Plasmid</keyword>
<dbReference type="SUPFAM" id="SSF140500">
    <property type="entry name" value="BAS1536-like"/>
    <property type="match status" value="1"/>
</dbReference>
<dbReference type="RefSeq" id="WP_338709249.1">
    <property type="nucleotide sequence ID" value="NZ_CP145894.1"/>
</dbReference>
<gene>
    <name evidence="2" type="ORF">V6668_31885</name>
</gene>
<dbReference type="InterPro" id="IPR037208">
    <property type="entry name" value="Spo0E-like_sf"/>
</dbReference>
<sequence length="78" mass="9075">MEEENSLFYNFEELRQKMHELSFSYALTSPQMIEISMELDLLHNQINAAKKADCSSNRPGREIADPTPLHYTTHKGEF</sequence>
<dbReference type="AlphaFoldDB" id="A0ABD8B395"/>
<dbReference type="Proteomes" id="UP001364764">
    <property type="component" value="Plasmid pY5S7-2"/>
</dbReference>
<geneLocation type="plasmid" evidence="2 3">
    <name>pY5S7-2</name>
</geneLocation>
<dbReference type="GeneID" id="93480176"/>
<evidence type="ECO:0000313" key="2">
    <source>
        <dbReference type="EMBL" id="WWP24158.1"/>
    </source>
</evidence>